<evidence type="ECO:0000313" key="4">
    <source>
        <dbReference type="Proteomes" id="UP000661077"/>
    </source>
</evidence>
<feature type="compositionally biased region" description="Basic and acidic residues" evidence="1">
    <location>
        <begin position="60"/>
        <end position="72"/>
    </location>
</feature>
<evidence type="ECO:0000313" key="3">
    <source>
        <dbReference type="EMBL" id="MBM0105486.1"/>
    </source>
</evidence>
<feature type="transmembrane region" description="Helical" evidence="2">
    <location>
        <begin position="116"/>
        <end position="135"/>
    </location>
</feature>
<name>A0ABS1WWX3_9GAMM</name>
<reference evidence="3 4" key="1">
    <citation type="journal article" date="2021" name="Int. J. Syst. Evol. Microbiol.">
        <title>Steroidobacter gossypii sp. nov., isolated from soil of cotton cropping field.</title>
        <authorList>
            <person name="Huang R."/>
            <person name="Yang S."/>
            <person name="Zhen C."/>
            <person name="Liu W."/>
        </authorList>
    </citation>
    <scope>NUCLEOTIDE SEQUENCE [LARGE SCALE GENOMIC DNA]</scope>
    <source>
        <strain evidence="3 4">S1-65</strain>
    </source>
</reference>
<evidence type="ECO:0008006" key="5">
    <source>
        <dbReference type="Google" id="ProtNLM"/>
    </source>
</evidence>
<keyword evidence="2" id="KW-0812">Transmembrane</keyword>
<dbReference type="EMBL" id="JAEVLS010000002">
    <property type="protein sequence ID" value="MBM0105486.1"/>
    <property type="molecule type" value="Genomic_DNA"/>
</dbReference>
<comment type="caution">
    <text evidence="3">The sequence shown here is derived from an EMBL/GenBank/DDBJ whole genome shotgun (WGS) entry which is preliminary data.</text>
</comment>
<dbReference type="Proteomes" id="UP000661077">
    <property type="component" value="Unassembled WGS sequence"/>
</dbReference>
<keyword evidence="2" id="KW-0472">Membrane</keyword>
<gene>
    <name evidence="3" type="ORF">JM946_12040</name>
</gene>
<accession>A0ABS1WWX3</accession>
<organism evidence="3 4">
    <name type="scientific">Steroidobacter gossypii</name>
    <dbReference type="NCBI Taxonomy" id="2805490"/>
    <lineage>
        <taxon>Bacteria</taxon>
        <taxon>Pseudomonadati</taxon>
        <taxon>Pseudomonadota</taxon>
        <taxon>Gammaproteobacteria</taxon>
        <taxon>Steroidobacterales</taxon>
        <taxon>Steroidobacteraceae</taxon>
        <taxon>Steroidobacter</taxon>
    </lineage>
</organism>
<proteinExistence type="predicted"/>
<keyword evidence="2" id="KW-1133">Transmembrane helix</keyword>
<dbReference type="RefSeq" id="WP_203167525.1">
    <property type="nucleotide sequence ID" value="NZ_JAEVLS010000002.1"/>
</dbReference>
<evidence type="ECO:0000256" key="2">
    <source>
        <dbReference type="SAM" id="Phobius"/>
    </source>
</evidence>
<protein>
    <recommendedName>
        <fullName evidence="5">DUF1269 domain-containing protein</fullName>
    </recommendedName>
</protein>
<evidence type="ECO:0000256" key="1">
    <source>
        <dbReference type="SAM" id="MobiDB-lite"/>
    </source>
</evidence>
<feature type="region of interest" description="Disordered" evidence="1">
    <location>
        <begin position="60"/>
        <end position="87"/>
    </location>
</feature>
<keyword evidence="4" id="KW-1185">Reference proteome</keyword>
<sequence length="186" mass="18866">MTPSIGNAAMVTALFTDAAGVERAYGAALSRGYTRDDINLVLSEETRRRHFKVDQVETELADKAAESTEKKQPSQQPAADKVGGPPGGTAATIGTALAAVGTAALLPGVIFAGPIAVALAAGAAAGVAGGLVGLLTNWGIPKGRIEEYESHIRGGGVLIGVQARSDADTAYLQNEWQAAGGTLVRA</sequence>
<feature type="transmembrane region" description="Helical" evidence="2">
    <location>
        <begin position="90"/>
        <end position="110"/>
    </location>
</feature>